<keyword evidence="2" id="KW-1185">Reference proteome</keyword>
<gene>
    <name evidence="1" type="ORF">AAF712_014300</name>
</gene>
<evidence type="ECO:0000313" key="1">
    <source>
        <dbReference type="EMBL" id="KAL0059004.1"/>
    </source>
</evidence>
<accession>A0ABR2ZDD6</accession>
<proteinExistence type="predicted"/>
<feature type="non-terminal residue" evidence="1">
    <location>
        <position position="233"/>
    </location>
</feature>
<organism evidence="1 2">
    <name type="scientific">Marasmius tenuissimus</name>
    <dbReference type="NCBI Taxonomy" id="585030"/>
    <lineage>
        <taxon>Eukaryota</taxon>
        <taxon>Fungi</taxon>
        <taxon>Dikarya</taxon>
        <taxon>Basidiomycota</taxon>
        <taxon>Agaricomycotina</taxon>
        <taxon>Agaricomycetes</taxon>
        <taxon>Agaricomycetidae</taxon>
        <taxon>Agaricales</taxon>
        <taxon>Marasmiineae</taxon>
        <taxon>Marasmiaceae</taxon>
        <taxon>Marasmius</taxon>
    </lineage>
</organism>
<name>A0ABR2ZDD6_9AGAR</name>
<sequence length="233" mass="25404">MNGYVEPKRADGGLLNLEHKFRDAVVKVEDSVHAKRAVAHPLDDPVCPGLVIDGIGHLRFPLEPRDVQLVEGVGSQRDSGSTTVTASEVATSNPRWDRFLRSTIKETCALICPLEIGPSTEIRLDSFTVISNKRAGEAVRVGQSFGRDSCGLVSMLFLPTDAPTIELKVSYSGRVVDINIEGDSRFKMTSVVVYAGYDYFQVAAPKGGLVTFLTYRLDTPELPLTRFCSVASL</sequence>
<protein>
    <submittedName>
        <fullName evidence="1">Uncharacterized protein</fullName>
    </submittedName>
</protein>
<comment type="caution">
    <text evidence="1">The sequence shown here is derived from an EMBL/GenBank/DDBJ whole genome shotgun (WGS) entry which is preliminary data.</text>
</comment>
<reference evidence="1 2" key="1">
    <citation type="submission" date="2024-05" db="EMBL/GenBank/DDBJ databases">
        <title>A draft genome resource for the thread blight pathogen Marasmius tenuissimus strain MS-2.</title>
        <authorList>
            <person name="Yulfo-Soto G.E."/>
            <person name="Baruah I.K."/>
            <person name="Amoako-Attah I."/>
            <person name="Bukari Y."/>
            <person name="Meinhardt L.W."/>
            <person name="Bailey B.A."/>
            <person name="Cohen S.P."/>
        </authorList>
    </citation>
    <scope>NUCLEOTIDE SEQUENCE [LARGE SCALE GENOMIC DNA]</scope>
    <source>
        <strain evidence="1 2">MS-2</strain>
    </source>
</reference>
<dbReference type="EMBL" id="JBBXMP010000257">
    <property type="protein sequence ID" value="KAL0059004.1"/>
    <property type="molecule type" value="Genomic_DNA"/>
</dbReference>
<evidence type="ECO:0000313" key="2">
    <source>
        <dbReference type="Proteomes" id="UP001437256"/>
    </source>
</evidence>
<dbReference type="Proteomes" id="UP001437256">
    <property type="component" value="Unassembled WGS sequence"/>
</dbReference>